<reference evidence="1" key="2">
    <citation type="submission" date="2021-01" db="EMBL/GenBank/DDBJ databases">
        <authorList>
            <person name="Hahn C.R."/>
            <person name="Youssef N.H."/>
            <person name="Elshahed M."/>
        </authorList>
    </citation>
    <scope>NUCLEOTIDE SEQUENCE</scope>
    <source>
        <strain evidence="1">Zod_Metabat.24</strain>
    </source>
</reference>
<dbReference type="Proteomes" id="UP000809273">
    <property type="component" value="Unassembled WGS sequence"/>
</dbReference>
<reference evidence="1" key="1">
    <citation type="journal article" date="2021" name="Environ. Microbiol.">
        <title>Genomic characterization of three novel Desulfobacterota classes expand the metabolic and phylogenetic diversity of the phylum.</title>
        <authorList>
            <person name="Murphy C.L."/>
            <person name="Biggerstaff J."/>
            <person name="Eichhorn A."/>
            <person name="Ewing E."/>
            <person name="Shahan R."/>
            <person name="Soriano D."/>
            <person name="Stewart S."/>
            <person name="VanMol K."/>
            <person name="Walker R."/>
            <person name="Walters P."/>
            <person name="Elshahed M.S."/>
            <person name="Youssef N.H."/>
        </authorList>
    </citation>
    <scope>NUCLEOTIDE SEQUENCE</scope>
    <source>
        <strain evidence="1">Zod_Metabat.24</strain>
    </source>
</reference>
<comment type="caution">
    <text evidence="1">The sequence shown here is derived from an EMBL/GenBank/DDBJ whole genome shotgun (WGS) entry which is preliminary data.</text>
</comment>
<dbReference type="AlphaFoldDB" id="A0A9D8KFG1"/>
<proteinExistence type="predicted"/>
<evidence type="ECO:0000313" key="2">
    <source>
        <dbReference type="Proteomes" id="UP000809273"/>
    </source>
</evidence>
<dbReference type="EMBL" id="JAFGIX010000036">
    <property type="protein sequence ID" value="MBN1573045.1"/>
    <property type="molecule type" value="Genomic_DNA"/>
</dbReference>
<name>A0A9D8KFG1_9DELT</name>
<protein>
    <submittedName>
        <fullName evidence="1">Uncharacterized protein</fullName>
    </submittedName>
</protein>
<accession>A0A9D8KFG1</accession>
<sequence length="688" mass="78936">MAQKTGKSKGEEKTFVHDFFDTSGMADFTFKNVGKPPAGYPKGSPDTFSGSPVYPTYKRRRKALVDHCLKNPAGGNIKGYYYELVRLAENKGPVHTGLISSALRYIDDRYDCSDFVMLGIVRLLYQLKDSKLLPEKILKDAERTLLNFKYYPDEPGIDSMCYWTENHYIMFAANEYLAGQMFKDSVFTNSKMTGFEKMVKARERIVKWLDLRFKTGFSEWLSHIYYDEDITALANLIDFCKDPVIVRGAEMVLDLLFLDIALNSHKGAFGSSHGRSYGEEKRNAGIESTTDTSKLMFGTGRFSGSDNMSAVSLALGDNYRLPVAIYEIANSKPDEIINRQRMGIKIEEAKRWGLNFKDFASGMHFLTLEAYNHPKTAMLIMRMFDAYNWWENQFFKPFKDFKPFINLMRITRLLPLLAFVTRKDLSRNTREEVNLYTYRTPDYMLSCAQDYRKGYGGDQQHIWQATLSDKAICFTTHPGHGEDTSGGYWVGSGTLPRVAQIRNVLIASYNPSRMPGLYMTNKLFFTHAWFPKDEFDETAEKSGWIFGKKGDGYIALYSQNGYRWQDEGEDKDKEVICDFRKNIWVVEMGRKGVDGAFSDFIDKVSEAKIGFKGTSVRYESPSIGTVRFGWRGSLRHNGKRVSLNDYPRYDNRYVRADFPPKRIETKAGNQTLSLDLTRGVREVSEFVE</sequence>
<gene>
    <name evidence="1" type="ORF">JW984_07615</name>
</gene>
<evidence type="ECO:0000313" key="1">
    <source>
        <dbReference type="EMBL" id="MBN1573045.1"/>
    </source>
</evidence>
<organism evidence="1 2">
    <name type="scientific">Candidatus Zymogenus saltonus</name>
    <dbReference type="NCBI Taxonomy" id="2844893"/>
    <lineage>
        <taxon>Bacteria</taxon>
        <taxon>Deltaproteobacteria</taxon>
        <taxon>Candidatus Zymogenia</taxon>
        <taxon>Candidatus Zymogeniales</taxon>
        <taxon>Candidatus Zymogenaceae</taxon>
        <taxon>Candidatus Zymogenus</taxon>
    </lineage>
</organism>